<dbReference type="GO" id="GO:0005856">
    <property type="term" value="C:cytoskeleton"/>
    <property type="evidence" value="ECO:0007669"/>
    <property type="project" value="UniProtKB-SubCell"/>
</dbReference>
<dbReference type="SUPFAM" id="SSF52047">
    <property type="entry name" value="RNI-like"/>
    <property type="match status" value="3"/>
</dbReference>
<dbReference type="EMBL" id="CDMZ01001081">
    <property type="protein sequence ID" value="CEM26899.1"/>
    <property type="molecule type" value="Genomic_DNA"/>
</dbReference>
<evidence type="ECO:0000313" key="4">
    <source>
        <dbReference type="EMBL" id="CEM26899.1"/>
    </source>
</evidence>
<dbReference type="InterPro" id="IPR052410">
    <property type="entry name" value="DRC5"/>
</dbReference>
<keyword evidence="2" id="KW-0963">Cytoplasm</keyword>
<keyword evidence="3" id="KW-0206">Cytoskeleton</keyword>
<gene>
    <name evidence="4" type="ORF">Cvel_4509</name>
</gene>
<dbReference type="VEuPathDB" id="CryptoDB:Cvel_4509"/>
<dbReference type="Gene3D" id="3.80.10.10">
    <property type="entry name" value="Ribonuclease Inhibitor"/>
    <property type="match status" value="3"/>
</dbReference>
<evidence type="ECO:0000256" key="2">
    <source>
        <dbReference type="ARBA" id="ARBA00022490"/>
    </source>
</evidence>
<sequence length="958" mass="101407">MSQTSRAKAKGPDSVVRRQDKVAEMDYAAALHVFLSHGREGASAELLSDLAASRNTFGAAWLLLASARMGHPSVSVPSLNLSNFSSSAAKFRLLLDALPCLPASLETLKCGRRVCQDDRCFGVLVDLVPGAVSLRTLSLSRCPLKDSVASLLLHSLPSSLQVLNLSHCVGKRDRGSLCQPEGGTARGGALSPEPSLARGIEKLVEGLRAGGVSMLEILDLRENKMFANGLRPLASAITDRTFPRLKALLLRDDSITSTLNENGVVVDEDLGPLIELFSSEGLLALEDVDISSQGDEAGQACANAIRAQRLPNLRNLRLSYSYMTTDVVVAMAESLSVGGAPLLQVLDLTGTEPGIPVGGAGALGQAIANALSSGNLSHLTVFKAGEREDMVGAGCVALLRSLVSGASPRLKEIEFEGGNERTEGLMDLGSFAFADGLREGRLRDLESLSFDVRKCKVGGAALYSLGRSFGGLGGQGSRGGDCRLQKLRLGWVEAEEGEEGVRGLAEGLKASGVGRVSSLKDLSLQVTCSEDRGGSAVLGEVLSSGCVPSLRDLELEWGADESFDSLCFGLSVGCLPPSVAVCITLWPRKETAPDARDDALTGVSAVIRARKIPGLRSLNFRRDLFLTYAVGRALGEALTHAAASLSAFEEFDFVERAGHGTAERRWDFEMGSYASSPPPAPLFCRLLYSLGWAGLGGVMEGVAGGFCSAISGGQVPGLEELSIPCDRIGKEGLRSLVLALCSPHALSLRSLRLGFHALSLLNERLEFLLRSPPASRGAGGPKGDANRFAVFSLALAFGNLRRLQKLCLSDWGLSDAGLKALCQEGLSAGRMSSLRVLDLSNNPLTAEGGRVLGTVVDRERLPSLVELSLNRTKVGDGGLRALTDAWLEVPPPSLERVSMVQVGLTGKGLGMVEELVRSGRFPFLGEVNIERNKFSCKSNSYIQLTGVCPIVRASVSWW</sequence>
<reference evidence="4" key="1">
    <citation type="submission" date="2014-11" db="EMBL/GenBank/DDBJ databases">
        <authorList>
            <person name="Otto D Thomas"/>
            <person name="Naeem Raeece"/>
        </authorList>
    </citation>
    <scope>NUCLEOTIDE SEQUENCE</scope>
</reference>
<proteinExistence type="predicted"/>
<dbReference type="PhylomeDB" id="A0A0G4GCB9"/>
<name>A0A0G4GCB9_9ALVE</name>
<accession>A0A0G4GCB9</accession>
<dbReference type="PANTHER" id="PTHR24107:SF2">
    <property type="entry name" value="NLR FAMILY CARD DOMAIN CONTAINING 3"/>
    <property type="match status" value="1"/>
</dbReference>
<dbReference type="Pfam" id="PF13516">
    <property type="entry name" value="LRR_6"/>
    <property type="match status" value="2"/>
</dbReference>
<comment type="subcellular location">
    <subcellularLocation>
        <location evidence="1">Cytoplasm</location>
        <location evidence="1">Cytoskeleton</location>
    </subcellularLocation>
</comment>
<dbReference type="PANTHER" id="PTHR24107">
    <property type="entry name" value="YNEIN REGULATORY COMPLEX SUBUNIT 5"/>
    <property type="match status" value="1"/>
</dbReference>
<dbReference type="InterPro" id="IPR001611">
    <property type="entry name" value="Leu-rich_rpt"/>
</dbReference>
<evidence type="ECO:0000256" key="3">
    <source>
        <dbReference type="ARBA" id="ARBA00023212"/>
    </source>
</evidence>
<evidence type="ECO:0000256" key="1">
    <source>
        <dbReference type="ARBA" id="ARBA00004245"/>
    </source>
</evidence>
<dbReference type="InterPro" id="IPR032675">
    <property type="entry name" value="LRR_dom_sf"/>
</dbReference>
<dbReference type="SMART" id="SM00368">
    <property type="entry name" value="LRR_RI"/>
    <property type="match status" value="9"/>
</dbReference>
<protein>
    <submittedName>
        <fullName evidence="4">Uncharacterized protein</fullName>
    </submittedName>
</protein>
<organism evidence="4">
    <name type="scientific">Chromera velia CCMP2878</name>
    <dbReference type="NCBI Taxonomy" id="1169474"/>
    <lineage>
        <taxon>Eukaryota</taxon>
        <taxon>Sar</taxon>
        <taxon>Alveolata</taxon>
        <taxon>Colpodellida</taxon>
        <taxon>Chromeraceae</taxon>
        <taxon>Chromera</taxon>
    </lineage>
</organism>
<dbReference type="AlphaFoldDB" id="A0A0G4GCB9"/>